<dbReference type="Proteomes" id="UP000230137">
    <property type="component" value="Unassembled WGS sequence"/>
</dbReference>
<comment type="caution">
    <text evidence="9">The sequence shown here is derived from an EMBL/GenBank/DDBJ whole genome shotgun (WGS) entry which is preliminary data.</text>
</comment>
<dbReference type="PANTHER" id="PTHR12826:SF15">
    <property type="entry name" value="RIBONUCLEASE Y"/>
    <property type="match status" value="1"/>
</dbReference>
<dbReference type="SMART" id="SM00471">
    <property type="entry name" value="HDc"/>
    <property type="match status" value="1"/>
</dbReference>
<proteinExistence type="inferred from homology"/>
<protein>
    <recommendedName>
        <fullName evidence="5 6">Ribonuclease Y</fullName>
        <shortName evidence="5">RNase Y</shortName>
        <ecNumber evidence="5 6">3.1.-.-</ecNumber>
    </recommendedName>
</protein>
<organism evidence="9 10">
    <name type="scientific">Candidatus Berkelbacteria bacterium CG_4_10_14_0_2_um_filter_35_9_33_12</name>
    <dbReference type="NCBI Taxonomy" id="1974499"/>
    <lineage>
        <taxon>Bacteria</taxon>
        <taxon>Candidatus Berkelbacteria</taxon>
    </lineage>
</organism>
<evidence type="ECO:0000313" key="10">
    <source>
        <dbReference type="Proteomes" id="UP000230137"/>
    </source>
</evidence>
<dbReference type="NCBIfam" id="TIGR03319">
    <property type="entry name" value="RNase_Y"/>
    <property type="match status" value="1"/>
</dbReference>
<dbReference type="InterPro" id="IPR036612">
    <property type="entry name" value="KH_dom_type_1_sf"/>
</dbReference>
<dbReference type="EC" id="3.1.-.-" evidence="5 6"/>
<evidence type="ECO:0000256" key="6">
    <source>
        <dbReference type="NCBIfam" id="TIGR03319"/>
    </source>
</evidence>
<dbReference type="InterPro" id="IPR017705">
    <property type="entry name" value="Ribonuclease_Y"/>
</dbReference>
<feature type="domain" description="HD" evidence="8">
    <location>
        <begin position="316"/>
        <end position="409"/>
    </location>
</feature>
<dbReference type="CDD" id="cd22431">
    <property type="entry name" value="KH-I_RNaseY"/>
    <property type="match status" value="1"/>
</dbReference>
<feature type="coiled-coil region" evidence="7">
    <location>
        <begin position="28"/>
        <end position="119"/>
    </location>
</feature>
<dbReference type="Pfam" id="PF01966">
    <property type="entry name" value="HD"/>
    <property type="match status" value="1"/>
</dbReference>
<reference evidence="10" key="1">
    <citation type="submission" date="2017-09" db="EMBL/GenBank/DDBJ databases">
        <title>Depth-based differentiation of microbial function through sediment-hosted aquifers and enrichment of novel symbionts in the deep terrestrial subsurface.</title>
        <authorList>
            <person name="Probst A.J."/>
            <person name="Ladd B."/>
            <person name="Jarett J.K."/>
            <person name="Geller-Mcgrath D.E."/>
            <person name="Sieber C.M.K."/>
            <person name="Emerson J.B."/>
            <person name="Anantharaman K."/>
            <person name="Thomas B.C."/>
            <person name="Malmstrom R."/>
            <person name="Stieglmeier M."/>
            <person name="Klingl A."/>
            <person name="Woyke T."/>
            <person name="Ryan C.M."/>
            <person name="Banfield J.F."/>
        </authorList>
    </citation>
    <scope>NUCLEOTIDE SEQUENCE [LARGE SCALE GENOMIC DNA]</scope>
</reference>
<evidence type="ECO:0000256" key="1">
    <source>
        <dbReference type="ARBA" id="ARBA00022722"/>
    </source>
</evidence>
<dbReference type="HAMAP" id="MF_00335">
    <property type="entry name" value="RNase_Y"/>
    <property type="match status" value="1"/>
</dbReference>
<dbReference type="Gene3D" id="3.30.1370.10">
    <property type="entry name" value="K Homology domain, type 1"/>
    <property type="match status" value="1"/>
</dbReference>
<dbReference type="PROSITE" id="PS50084">
    <property type="entry name" value="KH_TYPE_1"/>
    <property type="match status" value="1"/>
</dbReference>
<dbReference type="Pfam" id="PF00013">
    <property type="entry name" value="KH_1"/>
    <property type="match status" value="1"/>
</dbReference>
<dbReference type="SMART" id="SM00322">
    <property type="entry name" value="KH"/>
    <property type="match status" value="1"/>
</dbReference>
<sequence>MTILVWQLISITLGSLAVGAGAGFAARKVLLDKKFKNAEEKNKDLLNKAKDEAFEIREKMQKEVEKRRVDLDEIEKTLREKDKALEKRSIDLDKTRSDIDSDKKSIQEKTNKIDEILNQQNKKLESIAKLNKKDAKKILFDNLEKEFKDDLVRKIKEIKTYHKEEAEKEARKIITTAVERYAGEQTNEISTYTVHLPSEDLKGRIIGKEGRNIQHFEKLSGVDVIIDDSPDSVMISCFDPVRRYIGKLALEQLISDGRIHQGRIEEVLKKVEENISKEIKEAGENVAIEVGVVGLHPDIIKILGRLKFRTSYGQNQLDHAKEVAIIAGLLASEIRADVNVAKKAALLHDIGKAVDHEVSGAHHHISMEIAKKYGLSDVVVNAIGAHHDDIEPKTVEAVIVKAADAISGARPGARRESVEHYVKRMTELENVANSFKGVDKSFAIQAGREVRIIVHPQEIDDLEAIKLAKDIAHKIENELQYPGEIKVNVIRETRAVELAR</sequence>
<dbReference type="Pfam" id="PF12072">
    <property type="entry name" value="RNase_Y_N"/>
    <property type="match status" value="1"/>
</dbReference>
<dbReference type="SUPFAM" id="SSF54791">
    <property type="entry name" value="Eukaryotic type KH-domain (KH-domain type I)"/>
    <property type="match status" value="1"/>
</dbReference>
<keyword evidence="7" id="KW-0175">Coiled coil</keyword>
<dbReference type="PROSITE" id="PS51831">
    <property type="entry name" value="HD"/>
    <property type="match status" value="1"/>
</dbReference>
<dbReference type="EMBL" id="PFQF01000039">
    <property type="protein sequence ID" value="PJA20076.1"/>
    <property type="molecule type" value="Genomic_DNA"/>
</dbReference>
<dbReference type="GO" id="GO:0016787">
    <property type="term" value="F:hydrolase activity"/>
    <property type="evidence" value="ECO:0007669"/>
    <property type="project" value="UniProtKB-KW"/>
</dbReference>
<evidence type="ECO:0000256" key="2">
    <source>
        <dbReference type="ARBA" id="ARBA00022759"/>
    </source>
</evidence>
<dbReference type="InterPro" id="IPR004087">
    <property type="entry name" value="KH_dom"/>
</dbReference>
<dbReference type="InterPro" id="IPR006675">
    <property type="entry name" value="HDIG_dom"/>
</dbReference>
<dbReference type="GO" id="GO:0004521">
    <property type="term" value="F:RNA endonuclease activity"/>
    <property type="evidence" value="ECO:0007669"/>
    <property type="project" value="UniProtKB-UniRule"/>
</dbReference>
<evidence type="ECO:0000259" key="8">
    <source>
        <dbReference type="PROSITE" id="PS51831"/>
    </source>
</evidence>
<evidence type="ECO:0000313" key="9">
    <source>
        <dbReference type="EMBL" id="PJA20076.1"/>
    </source>
</evidence>
<evidence type="ECO:0000256" key="5">
    <source>
        <dbReference type="HAMAP-Rule" id="MF_00335"/>
    </source>
</evidence>
<keyword evidence="2 5" id="KW-0255">Endonuclease</keyword>
<comment type="similarity">
    <text evidence="5">Belongs to the RNase Y family.</text>
</comment>
<dbReference type="GO" id="GO:0006402">
    <property type="term" value="P:mRNA catabolic process"/>
    <property type="evidence" value="ECO:0007669"/>
    <property type="project" value="UniProtKB-UniRule"/>
</dbReference>
<name>A0A2M7W3I5_9BACT</name>
<dbReference type="GO" id="GO:0005886">
    <property type="term" value="C:plasma membrane"/>
    <property type="evidence" value="ECO:0007669"/>
    <property type="project" value="UniProtKB-UniRule"/>
</dbReference>
<dbReference type="AlphaFoldDB" id="A0A2M7W3I5"/>
<dbReference type="NCBIfam" id="TIGR00277">
    <property type="entry name" value="HDIG"/>
    <property type="match status" value="1"/>
</dbReference>
<keyword evidence="1 5" id="KW-0540">Nuclease</keyword>
<evidence type="ECO:0000256" key="4">
    <source>
        <dbReference type="ARBA" id="ARBA00022884"/>
    </source>
</evidence>
<evidence type="ECO:0000256" key="7">
    <source>
        <dbReference type="SAM" id="Coils"/>
    </source>
</evidence>
<keyword evidence="3 5" id="KW-0378">Hydrolase</keyword>
<gene>
    <name evidence="5 9" type="primary">rny</name>
    <name evidence="9" type="ORF">COX60_02745</name>
</gene>
<dbReference type="InterPro" id="IPR006674">
    <property type="entry name" value="HD_domain"/>
</dbReference>
<evidence type="ECO:0000256" key="3">
    <source>
        <dbReference type="ARBA" id="ARBA00022801"/>
    </source>
</evidence>
<dbReference type="InterPro" id="IPR022711">
    <property type="entry name" value="RNase_Y_N"/>
</dbReference>
<dbReference type="CDD" id="cd00077">
    <property type="entry name" value="HDc"/>
    <property type="match status" value="1"/>
</dbReference>
<dbReference type="SUPFAM" id="SSF109604">
    <property type="entry name" value="HD-domain/PDEase-like"/>
    <property type="match status" value="1"/>
</dbReference>
<dbReference type="GO" id="GO:0003723">
    <property type="term" value="F:RNA binding"/>
    <property type="evidence" value="ECO:0007669"/>
    <property type="project" value="UniProtKB-UniRule"/>
</dbReference>
<comment type="function">
    <text evidence="5">Endoribonuclease that initiates mRNA decay.</text>
</comment>
<accession>A0A2M7W3I5</accession>
<dbReference type="Gene3D" id="1.10.3210.10">
    <property type="entry name" value="Hypothetical protein af1432"/>
    <property type="match status" value="1"/>
</dbReference>
<dbReference type="PANTHER" id="PTHR12826">
    <property type="entry name" value="RIBONUCLEASE Y"/>
    <property type="match status" value="1"/>
</dbReference>
<dbReference type="InterPro" id="IPR004088">
    <property type="entry name" value="KH_dom_type_1"/>
</dbReference>
<keyword evidence="4 5" id="KW-0694">RNA-binding</keyword>
<dbReference type="InterPro" id="IPR003607">
    <property type="entry name" value="HD/PDEase_dom"/>
</dbReference>